<keyword evidence="4" id="KW-0067">ATP-binding</keyword>
<dbReference type="PANTHER" id="PTHR48013:SF3">
    <property type="entry name" value="PROTEIN KINASE DOMAIN-CONTAINING PROTEIN"/>
    <property type="match status" value="1"/>
</dbReference>
<dbReference type="GO" id="GO:0051403">
    <property type="term" value="P:stress-activated MAPK cascade"/>
    <property type="evidence" value="ECO:0007669"/>
    <property type="project" value="TreeGrafter"/>
</dbReference>
<feature type="domain" description="Protein kinase" evidence="8">
    <location>
        <begin position="18"/>
        <end position="315"/>
    </location>
</feature>
<evidence type="ECO:0000256" key="1">
    <source>
        <dbReference type="ARBA" id="ARBA00022679"/>
    </source>
</evidence>
<proteinExistence type="inferred from homology"/>
<dbReference type="AlphaFoldDB" id="A0A8R1E2C2"/>
<dbReference type="Proteomes" id="UP000005237">
    <property type="component" value="Unassembled WGS sequence"/>
</dbReference>
<organism evidence="9 10">
    <name type="scientific">Caenorhabditis japonica</name>
    <dbReference type="NCBI Taxonomy" id="281687"/>
    <lineage>
        <taxon>Eukaryota</taxon>
        <taxon>Metazoa</taxon>
        <taxon>Ecdysozoa</taxon>
        <taxon>Nematoda</taxon>
        <taxon>Chromadorea</taxon>
        <taxon>Rhabditida</taxon>
        <taxon>Rhabditina</taxon>
        <taxon>Rhabditomorpha</taxon>
        <taxon>Rhabditoidea</taxon>
        <taxon>Rhabditidae</taxon>
        <taxon>Peloderinae</taxon>
        <taxon>Caenorhabditis</taxon>
    </lineage>
</organism>
<dbReference type="Pfam" id="PF00069">
    <property type="entry name" value="Pkinase"/>
    <property type="match status" value="1"/>
</dbReference>
<evidence type="ECO:0000256" key="7">
    <source>
        <dbReference type="SAM" id="MobiDB-lite"/>
    </source>
</evidence>
<dbReference type="GO" id="GO:0005524">
    <property type="term" value="F:ATP binding"/>
    <property type="evidence" value="ECO:0007669"/>
    <property type="project" value="UniProtKB-KW"/>
</dbReference>
<dbReference type="EnsemblMetazoa" id="CJA19106.1">
    <property type="protein sequence ID" value="CJA19106.1"/>
    <property type="gene ID" value="WBGene00138310"/>
</dbReference>
<keyword evidence="3" id="KW-0418">Kinase</keyword>
<dbReference type="PANTHER" id="PTHR48013">
    <property type="entry name" value="DUAL SPECIFICITY MITOGEN-ACTIVATED PROTEIN KINASE KINASE 5-RELATED"/>
    <property type="match status" value="1"/>
</dbReference>
<dbReference type="InterPro" id="IPR011009">
    <property type="entry name" value="Kinase-like_dom_sf"/>
</dbReference>
<dbReference type="PROSITE" id="PS00108">
    <property type="entry name" value="PROTEIN_KINASE_ST"/>
    <property type="match status" value="1"/>
</dbReference>
<evidence type="ECO:0000256" key="3">
    <source>
        <dbReference type="ARBA" id="ARBA00022777"/>
    </source>
</evidence>
<name>A0A8R1E2C2_CAEJA</name>
<evidence type="ECO:0000256" key="6">
    <source>
        <dbReference type="ARBA" id="ARBA00038999"/>
    </source>
</evidence>
<keyword evidence="2" id="KW-0547">Nucleotide-binding</keyword>
<evidence type="ECO:0000256" key="4">
    <source>
        <dbReference type="ARBA" id="ARBA00022840"/>
    </source>
</evidence>
<reference evidence="9" key="2">
    <citation type="submission" date="2022-06" db="UniProtKB">
        <authorList>
            <consortium name="EnsemblMetazoa"/>
        </authorList>
    </citation>
    <scope>IDENTIFICATION</scope>
    <source>
        <strain evidence="9">DF5081</strain>
    </source>
</reference>
<evidence type="ECO:0000256" key="2">
    <source>
        <dbReference type="ARBA" id="ARBA00022741"/>
    </source>
</evidence>
<dbReference type="Gene3D" id="3.30.200.20">
    <property type="entry name" value="Phosphorylase Kinase, domain 1"/>
    <property type="match status" value="1"/>
</dbReference>
<keyword evidence="1" id="KW-0808">Transferase</keyword>
<reference evidence="10" key="1">
    <citation type="submission" date="2010-08" db="EMBL/GenBank/DDBJ databases">
        <authorList>
            <consortium name="Caenorhabditis japonica Sequencing Consortium"/>
            <person name="Wilson R.K."/>
        </authorList>
    </citation>
    <scope>NUCLEOTIDE SEQUENCE [LARGE SCALE GENOMIC DNA]</scope>
    <source>
        <strain evidence="10">DF5081</strain>
    </source>
</reference>
<keyword evidence="10" id="KW-1185">Reference proteome</keyword>
<comment type="similarity">
    <text evidence="5">Belongs to the protein kinase superfamily. STE Ser/Thr protein kinase family. MAP kinase kinase subfamily.</text>
</comment>
<accession>A0A8R1E2C2</accession>
<dbReference type="EC" id="2.7.12.2" evidence="6"/>
<evidence type="ECO:0000259" key="8">
    <source>
        <dbReference type="PROSITE" id="PS50011"/>
    </source>
</evidence>
<dbReference type="SMART" id="SM00220">
    <property type="entry name" value="S_TKc"/>
    <property type="match status" value="1"/>
</dbReference>
<dbReference type="GO" id="GO:0004708">
    <property type="term" value="F:MAP kinase kinase activity"/>
    <property type="evidence" value="ECO:0007669"/>
    <property type="project" value="UniProtKB-EC"/>
</dbReference>
<evidence type="ECO:0000313" key="9">
    <source>
        <dbReference type="EnsemblMetazoa" id="CJA19106.1"/>
    </source>
</evidence>
<dbReference type="PROSITE" id="PS50011">
    <property type="entry name" value="PROTEIN_KINASE_DOM"/>
    <property type="match status" value="1"/>
</dbReference>
<dbReference type="SUPFAM" id="SSF56112">
    <property type="entry name" value="Protein kinase-like (PK-like)"/>
    <property type="match status" value="1"/>
</dbReference>
<feature type="region of interest" description="Disordered" evidence="7">
    <location>
        <begin position="1"/>
        <end position="21"/>
    </location>
</feature>
<dbReference type="InterPro" id="IPR000719">
    <property type="entry name" value="Prot_kinase_dom"/>
</dbReference>
<dbReference type="Gene3D" id="1.10.510.10">
    <property type="entry name" value="Transferase(Phosphotransferase) domain 1"/>
    <property type="match status" value="1"/>
</dbReference>
<sequence length="354" mass="39619">MERRKRRKPQLNLYQPPEPEPTMLENGAFGKIRLSGQSLEVTDDMIVGGVRINGEGQSVVYRITINGIVMARKHVRVSMDAGSSREEINLMLEKKMREVYVIKGCANCPFIVHFYGFYVNRVRDCVNIHIFMEELALSASTLIKRCKEKGKSIPEFIIGRIACSVTSALFFLKTKMQMIHRDVKPSNILIDNDGRVKICDFGISGILQNSVAISIVGCQQYTAPEIAKVAFRSSGYSVKSDIWSLGITVYELSTLQVPYPEASGIPLGGAINDCDPPRLDPAKFSANLVEFVRSLLQIDANKRPHFDDVKNLAFFKQHDVPFSCIGTGVGVPDNHSEERPSVGAWLDNFLFRDR</sequence>
<protein>
    <recommendedName>
        <fullName evidence="6">mitogen-activated protein kinase kinase</fullName>
        <ecNumber evidence="6">2.7.12.2</ecNumber>
    </recommendedName>
</protein>
<evidence type="ECO:0000256" key="5">
    <source>
        <dbReference type="ARBA" id="ARBA00038035"/>
    </source>
</evidence>
<evidence type="ECO:0000313" key="10">
    <source>
        <dbReference type="Proteomes" id="UP000005237"/>
    </source>
</evidence>
<dbReference type="InterPro" id="IPR008271">
    <property type="entry name" value="Ser/Thr_kinase_AS"/>
</dbReference>